<dbReference type="CDD" id="cd12144">
    <property type="entry name" value="SDH_N_domain"/>
    <property type="match status" value="1"/>
</dbReference>
<dbReference type="InterPro" id="IPR005239">
    <property type="entry name" value="ArgZ/ArgE-like"/>
</dbReference>
<evidence type="ECO:0000256" key="4">
    <source>
        <dbReference type="ARBA" id="ARBA00023239"/>
    </source>
</evidence>
<dbReference type="GO" id="GO:0000166">
    <property type="term" value="F:nucleotide binding"/>
    <property type="evidence" value="ECO:0007669"/>
    <property type="project" value="UniProtKB-KW"/>
</dbReference>
<dbReference type="RefSeq" id="WP_072284924.1">
    <property type="nucleotide sequence ID" value="NZ_CP015519.1"/>
</dbReference>
<evidence type="ECO:0000313" key="10">
    <source>
        <dbReference type="Proteomes" id="UP000182517"/>
    </source>
</evidence>
<feature type="domain" description="Arginine dihydrolase ArgZ/ArgE-like C-terminal second subdomain" evidence="7">
    <location>
        <begin position="186"/>
        <end position="397"/>
    </location>
</feature>
<dbReference type="AlphaFoldDB" id="A0A1L3GSK1"/>
<dbReference type="Pfam" id="PF21570">
    <property type="entry name" value="ArgZ-like_C_2nd"/>
    <property type="match status" value="1"/>
</dbReference>
<dbReference type="EC" id="4.3.1.12" evidence="5"/>
<keyword evidence="2" id="KW-0547">Nucleotide-binding</keyword>
<proteinExistence type="predicted"/>
<dbReference type="Pfam" id="PF04455">
    <property type="entry name" value="Saccharop_dh_N"/>
    <property type="match status" value="1"/>
</dbReference>
<dbReference type="Proteomes" id="UP000182517">
    <property type="component" value="Chromosome"/>
</dbReference>
<feature type="domain" description="LOR/SDH bifunctional enzyme conserved" evidence="6">
    <location>
        <begin position="3"/>
        <end position="100"/>
    </location>
</feature>
<reference evidence="9 10" key="1">
    <citation type="journal article" date="2017" name="Genome Announc.">
        <title>Complete Genome Sequences of Two Acetylene-Fermenting Pelobacter acetylenicus Strains.</title>
        <authorList>
            <person name="Sutton J.M."/>
            <person name="Baesman S.M."/>
            <person name="Fierst J.L."/>
            <person name="Poret-Peterson A.T."/>
            <person name="Oremland R.S."/>
            <person name="Dunlap D.S."/>
            <person name="Akob D.M."/>
        </authorList>
    </citation>
    <scope>NUCLEOTIDE SEQUENCE [LARGE SCALE GENOMIC DNA]</scope>
    <source>
        <strain evidence="9 10">SFB93</strain>
    </source>
</reference>
<dbReference type="Pfam" id="PF21571">
    <property type="entry name" value="ArgZ-like_C_1st"/>
    <property type="match status" value="1"/>
</dbReference>
<dbReference type="InterPro" id="IPR048963">
    <property type="entry name" value="ArgZ/ArgE-like_C_2nd"/>
</dbReference>
<evidence type="ECO:0000256" key="1">
    <source>
        <dbReference type="ARBA" id="ARBA00001911"/>
    </source>
</evidence>
<dbReference type="Gene3D" id="2.40.420.10">
    <property type="entry name" value="conserved putative lor/sdh protein from methanococcus maripaludis s2 domain"/>
    <property type="match status" value="1"/>
</dbReference>
<evidence type="ECO:0000256" key="5">
    <source>
        <dbReference type="ARBA" id="ARBA00066346"/>
    </source>
</evidence>
<comment type="cofactor">
    <cofactor evidence="1">
        <name>NAD(+)</name>
        <dbReference type="ChEBI" id="CHEBI:57540"/>
    </cofactor>
</comment>
<evidence type="ECO:0000256" key="3">
    <source>
        <dbReference type="ARBA" id="ARBA00023027"/>
    </source>
</evidence>
<accession>A0A1L3GSK1</accession>
<keyword evidence="4" id="KW-0456">Lyase</keyword>
<evidence type="ECO:0000256" key="2">
    <source>
        <dbReference type="ARBA" id="ARBA00022741"/>
    </source>
</evidence>
<gene>
    <name evidence="9" type="ORF">A7E78_14335</name>
</gene>
<protein>
    <recommendedName>
        <fullName evidence="5">ornithine cyclodeaminase</fullName>
        <ecNumber evidence="5">4.3.1.12</ecNumber>
    </recommendedName>
</protein>
<evidence type="ECO:0000259" key="7">
    <source>
        <dbReference type="Pfam" id="PF21570"/>
    </source>
</evidence>
<dbReference type="NCBIfam" id="TIGR00300">
    <property type="entry name" value="TIGR00300 family protein"/>
    <property type="match status" value="1"/>
</dbReference>
<dbReference type="InterPro" id="IPR048964">
    <property type="entry name" value="ArgZ/ArgE-like_C_1st"/>
</dbReference>
<dbReference type="InterPro" id="IPR007545">
    <property type="entry name" value="LOR/SDH_bifunc_enz_cons_dom"/>
</dbReference>
<sequence length="408" mass="43589">MEQQVVLRGHLIDDQILSRVLDAIGSLGAEHEIEKLSVGRTRQDCSEVLLRITAPTSEVLAEVLERIAVLGAEPVEFLPARLQPAPGDGVLPKHFYATTNLPTKVLVAGHWLSVTEEEMDLALVVSPELDRVRALPMTAVKAGDQVVVGEQGVRVSYPPRVSGEHSFRFMSSSVSAEKPKSPLLQQVVAAVRRIKQANKKVLLVGGPAIVHTGAGPLLEELIRQGWVDVLFAGNALAAHDIEQALFGTSLGVPVCGDRPSRSGHAHHLWAINSIREAGSIKGAVTSGVLNRGIMHACVTHQIPFVLAGSIRDDGPLPEVVTDVLVAQEAMRQQLSGVGLAFMIGTTLHAIATGNLLPARVFTVCVDINPGVVTKLHDRGSRQSLGIVMDAASFLEQLARGLEVEISNE</sequence>
<keyword evidence="3" id="KW-0520">NAD</keyword>
<keyword evidence="10" id="KW-1185">Reference proteome</keyword>
<feature type="domain" description="Arginine dihydrolase ArgZ/ArgE-like C-terminal first subdomain" evidence="8">
    <location>
        <begin position="102"/>
        <end position="181"/>
    </location>
</feature>
<dbReference type="KEGG" id="pef:A7E78_14335"/>
<dbReference type="EMBL" id="CP015519">
    <property type="protein sequence ID" value="APG28902.1"/>
    <property type="molecule type" value="Genomic_DNA"/>
</dbReference>
<evidence type="ECO:0000313" key="9">
    <source>
        <dbReference type="EMBL" id="APG28902.1"/>
    </source>
</evidence>
<dbReference type="GO" id="GO:0008473">
    <property type="term" value="F:ornithine cyclodeaminase activity"/>
    <property type="evidence" value="ECO:0007669"/>
    <property type="project" value="UniProtKB-EC"/>
</dbReference>
<evidence type="ECO:0000259" key="8">
    <source>
        <dbReference type="Pfam" id="PF21571"/>
    </source>
</evidence>
<organism evidence="9 10">
    <name type="scientific">Syntrophotalea acetylenivorans</name>
    <dbReference type="NCBI Taxonomy" id="1842532"/>
    <lineage>
        <taxon>Bacteria</taxon>
        <taxon>Pseudomonadati</taxon>
        <taxon>Thermodesulfobacteriota</taxon>
        <taxon>Desulfuromonadia</taxon>
        <taxon>Desulfuromonadales</taxon>
        <taxon>Syntrophotaleaceae</taxon>
        <taxon>Syntrophotalea</taxon>
    </lineage>
</organism>
<dbReference type="Gene3D" id="3.40.50.10690">
    <property type="entry name" value="putative lor/sdh protein like domains"/>
    <property type="match status" value="1"/>
</dbReference>
<name>A0A1L3GSK1_9BACT</name>
<evidence type="ECO:0000259" key="6">
    <source>
        <dbReference type="Pfam" id="PF04455"/>
    </source>
</evidence>
<dbReference type="STRING" id="1842532.A7E78_14335"/>